<evidence type="ECO:0000256" key="1">
    <source>
        <dbReference type="ARBA" id="ARBA00008645"/>
    </source>
</evidence>
<comment type="similarity">
    <text evidence="1">Belongs to the AB hydrolase superfamily.</text>
</comment>
<dbReference type="GO" id="GO:0016787">
    <property type="term" value="F:hydrolase activity"/>
    <property type="evidence" value="ECO:0007669"/>
    <property type="project" value="UniProtKB-KW"/>
</dbReference>
<dbReference type="Pfam" id="PF01738">
    <property type="entry name" value="DLH"/>
    <property type="match status" value="1"/>
</dbReference>
<comment type="caution">
    <text evidence="3">The sequence shown here is derived from an EMBL/GenBank/DDBJ whole genome shotgun (WGS) entry which is preliminary data.</text>
</comment>
<dbReference type="SUPFAM" id="SSF53474">
    <property type="entry name" value="alpha/beta-Hydrolases"/>
    <property type="match status" value="1"/>
</dbReference>
<evidence type="ECO:0000259" key="2">
    <source>
        <dbReference type="Pfam" id="PF01738"/>
    </source>
</evidence>
<dbReference type="InterPro" id="IPR002925">
    <property type="entry name" value="Dienelactn_hydro"/>
</dbReference>
<dbReference type="PANTHER" id="PTHR22946:SF0">
    <property type="entry name" value="DIENELACTONE HYDROLASE DOMAIN-CONTAINING PROTEIN"/>
    <property type="match status" value="1"/>
</dbReference>
<name>A0ABP8TR30_9ACTN</name>
<feature type="domain" description="Dienelactone hydrolase" evidence="2">
    <location>
        <begin position="22"/>
        <end position="241"/>
    </location>
</feature>
<dbReference type="InterPro" id="IPR029058">
    <property type="entry name" value="AB_hydrolase_fold"/>
</dbReference>
<dbReference type="Proteomes" id="UP001500212">
    <property type="component" value="Unassembled WGS sequence"/>
</dbReference>
<keyword evidence="4" id="KW-1185">Reference proteome</keyword>
<dbReference type="InterPro" id="IPR050261">
    <property type="entry name" value="FrsA_esterase"/>
</dbReference>
<gene>
    <name evidence="3" type="ORF">GCM10023195_54090</name>
</gene>
<evidence type="ECO:0000313" key="3">
    <source>
        <dbReference type="EMBL" id="GAA4612585.1"/>
    </source>
</evidence>
<proteinExistence type="inferred from homology"/>
<dbReference type="Gene3D" id="3.40.50.1820">
    <property type="entry name" value="alpha/beta hydrolase"/>
    <property type="match status" value="1"/>
</dbReference>
<protein>
    <submittedName>
        <fullName evidence="3">Dienelactone hydrolase family protein</fullName>
    </submittedName>
</protein>
<reference evidence="4" key="1">
    <citation type="journal article" date="2019" name="Int. J. Syst. Evol. Microbiol.">
        <title>The Global Catalogue of Microorganisms (GCM) 10K type strain sequencing project: providing services to taxonomists for standard genome sequencing and annotation.</title>
        <authorList>
            <consortium name="The Broad Institute Genomics Platform"/>
            <consortium name="The Broad Institute Genome Sequencing Center for Infectious Disease"/>
            <person name="Wu L."/>
            <person name="Ma J."/>
        </authorList>
    </citation>
    <scope>NUCLEOTIDE SEQUENCE [LARGE SCALE GENOMIC DNA]</scope>
    <source>
        <strain evidence="4">JCM 17938</strain>
    </source>
</reference>
<accession>A0ABP8TR30</accession>
<dbReference type="EMBL" id="BAABHJ010000020">
    <property type="protein sequence ID" value="GAA4612585.1"/>
    <property type="molecule type" value="Genomic_DNA"/>
</dbReference>
<dbReference type="PANTHER" id="PTHR22946">
    <property type="entry name" value="DIENELACTONE HYDROLASE DOMAIN-CONTAINING PROTEIN-RELATED"/>
    <property type="match status" value="1"/>
</dbReference>
<sequence length="244" mass="25718">MSGAPPVVTRPVGYRHGSDTLEGVLMTSEAIPAPAPTVLILHGAEGFSDALIEIGRERVLPQGYQAFAVDLFGKGVSASTPEEFDARMGPFLADRAMLADRLATVISVVAGLPEVDASRLAAIGFCFGGLCVLDMARAGLPVSGVAAFHGVLTPPPDRPVRPIDCAVAVYHGWDDPFAPPEDVVALAGELTEAGADWRIEAFGHAKHAFMAPVVNMPERGIQYDARTARRAWSALEGFLAECLS</sequence>
<keyword evidence="3" id="KW-0378">Hydrolase</keyword>
<organism evidence="3 4">
    <name type="scientific">Actinoallomurus liliacearum</name>
    <dbReference type="NCBI Taxonomy" id="1080073"/>
    <lineage>
        <taxon>Bacteria</taxon>
        <taxon>Bacillati</taxon>
        <taxon>Actinomycetota</taxon>
        <taxon>Actinomycetes</taxon>
        <taxon>Streptosporangiales</taxon>
        <taxon>Thermomonosporaceae</taxon>
        <taxon>Actinoallomurus</taxon>
    </lineage>
</organism>
<evidence type="ECO:0000313" key="4">
    <source>
        <dbReference type="Proteomes" id="UP001500212"/>
    </source>
</evidence>
<dbReference type="RefSeq" id="WP_345360225.1">
    <property type="nucleotide sequence ID" value="NZ_BAABHJ010000020.1"/>
</dbReference>